<protein>
    <submittedName>
        <fullName evidence="1">Uncharacterized protein</fullName>
    </submittedName>
</protein>
<proteinExistence type="predicted"/>
<sequence length="36" mass="4247">MNKWLSEYWQVISDWLRELGAAHVVDDGSSERKDKP</sequence>
<evidence type="ECO:0000313" key="1">
    <source>
        <dbReference type="EMBL" id="MBB6510678.1"/>
    </source>
</evidence>
<organism evidence="1 2">
    <name type="scientific">Rhizobium soli</name>
    <dbReference type="NCBI Taxonomy" id="424798"/>
    <lineage>
        <taxon>Bacteria</taxon>
        <taxon>Pseudomonadati</taxon>
        <taxon>Pseudomonadota</taxon>
        <taxon>Alphaproteobacteria</taxon>
        <taxon>Hyphomicrobiales</taxon>
        <taxon>Rhizobiaceae</taxon>
        <taxon>Rhizobium/Agrobacterium group</taxon>
        <taxon>Rhizobium</taxon>
    </lineage>
</organism>
<gene>
    <name evidence="1" type="ORF">F4695_004070</name>
</gene>
<dbReference type="AlphaFoldDB" id="A0A7X0MVT7"/>
<reference evidence="1 2" key="1">
    <citation type="submission" date="2020-08" db="EMBL/GenBank/DDBJ databases">
        <title>The Agave Microbiome: Exploring the role of microbial communities in plant adaptations to desert environments.</title>
        <authorList>
            <person name="Partida-Martinez L.P."/>
        </authorList>
    </citation>
    <scope>NUCLEOTIDE SEQUENCE [LARGE SCALE GENOMIC DNA]</scope>
    <source>
        <strain evidence="1 2">AS3.12</strain>
    </source>
</reference>
<accession>A0A7X0MVT7</accession>
<name>A0A7X0MVT7_9HYPH</name>
<keyword evidence="2" id="KW-1185">Reference proteome</keyword>
<comment type="caution">
    <text evidence="1">The sequence shown here is derived from an EMBL/GenBank/DDBJ whole genome shotgun (WGS) entry which is preliminary data.</text>
</comment>
<evidence type="ECO:0000313" key="2">
    <source>
        <dbReference type="Proteomes" id="UP000585437"/>
    </source>
</evidence>
<dbReference type="EMBL" id="JACHBU010000010">
    <property type="protein sequence ID" value="MBB6510678.1"/>
    <property type="molecule type" value="Genomic_DNA"/>
</dbReference>
<dbReference type="Proteomes" id="UP000585437">
    <property type="component" value="Unassembled WGS sequence"/>
</dbReference>